<keyword evidence="3" id="KW-1185">Reference proteome</keyword>
<name>A0A1F2P7L2_9EURY</name>
<evidence type="ECO:0000313" key="2">
    <source>
        <dbReference type="EMBL" id="OFV66576.1"/>
    </source>
</evidence>
<proteinExistence type="predicted"/>
<dbReference type="InterPro" id="IPR036105">
    <property type="entry name" value="DiNase_FeMo-co_biosyn_sf"/>
</dbReference>
<dbReference type="Proteomes" id="UP000185779">
    <property type="component" value="Unassembled WGS sequence"/>
</dbReference>
<dbReference type="CDD" id="cd00851">
    <property type="entry name" value="MTH1175"/>
    <property type="match status" value="1"/>
</dbReference>
<dbReference type="SUPFAM" id="SSF53146">
    <property type="entry name" value="Nitrogenase accessory factor-like"/>
    <property type="match status" value="1"/>
</dbReference>
<dbReference type="STRING" id="1839936.SBU_000543"/>
<reference evidence="2" key="1">
    <citation type="submission" date="2016-05" db="EMBL/GenBank/DDBJ databases">
        <title>Microbial consortia oxidize butane by reversing methanogenesis.</title>
        <authorList>
            <person name="Laso-Perez R."/>
            <person name="Richter M."/>
            <person name="Wegener G."/>
            <person name="Musat F."/>
        </authorList>
    </citation>
    <scope>NUCLEOTIDE SEQUENCE [LARGE SCALE GENOMIC DNA]</scope>
    <source>
        <strain evidence="2">BOX1</strain>
    </source>
</reference>
<dbReference type="InterPro" id="IPR003731">
    <property type="entry name" value="Di-Nase_FeMo-co_biosynth"/>
</dbReference>
<sequence length="122" mass="13430">MKVCVPTYGDAGLDDIVCEHFGRAPTFTILDLESGEVKVVSNTSEHFGGVGYPPEMLSKEGVEVMLCSGLGPRAIGMFERFGIEVYIGASGRVRDAIRSWQEGRLMPASYEYACREHRHGMI</sequence>
<dbReference type="InterPro" id="IPR033913">
    <property type="entry name" value="MTH1175_dom"/>
</dbReference>
<dbReference type="PATRIC" id="fig|1839936.3.peg.550"/>
<dbReference type="PANTHER" id="PTHR42983">
    <property type="entry name" value="DINITROGENASE IRON-MOLYBDENUM COFACTOR PROTEIN-RELATED"/>
    <property type="match status" value="1"/>
</dbReference>
<dbReference type="EMBL" id="LYOR01000002">
    <property type="protein sequence ID" value="OFV66576.1"/>
    <property type="molecule type" value="Genomic_DNA"/>
</dbReference>
<dbReference type="PANTHER" id="PTHR42983:SF1">
    <property type="entry name" value="IRON-MOLYBDENUM PROTEIN"/>
    <property type="match status" value="1"/>
</dbReference>
<comment type="caution">
    <text evidence="2">The sequence shown here is derived from an EMBL/GenBank/DDBJ whole genome shotgun (WGS) entry which is preliminary data.</text>
</comment>
<protein>
    <submittedName>
        <fullName evidence="2">Dinitrogenase iron-molybdenum cofactor biosynthesis protein</fullName>
    </submittedName>
</protein>
<organism evidence="2 3">
    <name type="scientific">Candidatus Syntropharchaeum butanivorans</name>
    <dbReference type="NCBI Taxonomy" id="1839936"/>
    <lineage>
        <taxon>Archaea</taxon>
        <taxon>Methanobacteriati</taxon>
        <taxon>Methanobacteriota</taxon>
        <taxon>Stenosarchaea group</taxon>
        <taxon>Methanomicrobia</taxon>
        <taxon>Methanosarcinales</taxon>
        <taxon>ANME-2 cluster</taxon>
        <taxon>Candidatus Syntropharchaeum</taxon>
    </lineage>
</organism>
<evidence type="ECO:0000259" key="1">
    <source>
        <dbReference type="Pfam" id="PF02579"/>
    </source>
</evidence>
<accession>A0A1F2P7L2</accession>
<evidence type="ECO:0000313" key="3">
    <source>
        <dbReference type="Proteomes" id="UP000185779"/>
    </source>
</evidence>
<dbReference type="Pfam" id="PF02579">
    <property type="entry name" value="Nitro_FeMo-Co"/>
    <property type="match status" value="1"/>
</dbReference>
<dbReference type="AlphaFoldDB" id="A0A1F2P7L2"/>
<gene>
    <name evidence="2" type="ORF">SBU_000543</name>
</gene>
<feature type="domain" description="Dinitrogenase iron-molybdenum cofactor biosynthesis" evidence="1">
    <location>
        <begin position="14"/>
        <end position="101"/>
    </location>
</feature>
<dbReference type="Gene3D" id="3.30.420.130">
    <property type="entry name" value="Dinitrogenase iron-molybdenum cofactor biosynthesis domain"/>
    <property type="match status" value="1"/>
</dbReference>